<evidence type="ECO:0000313" key="4">
    <source>
        <dbReference type="Proteomes" id="UP000325517"/>
    </source>
</evidence>
<feature type="chain" id="PRO_5023879720" description="SbsC C-terminal domain-containing protein" evidence="1">
    <location>
        <begin position="29"/>
        <end position="377"/>
    </location>
</feature>
<feature type="domain" description="SbsC C-terminal" evidence="2">
    <location>
        <begin position="63"/>
        <end position="184"/>
    </location>
</feature>
<dbReference type="AlphaFoldDB" id="A0A5J6SJ74"/>
<dbReference type="Gene3D" id="1.20.58.780">
    <property type="match status" value="1"/>
</dbReference>
<dbReference type="Gene3D" id="1.20.58.790">
    <property type="match status" value="1"/>
</dbReference>
<sequence length="377" mass="41129">MKKNLVKTAAAAALLSSSILAFSPIAYGKTISVDQSINSVKSELNKAASQYVYPTLEGKLVPSESLYATLNSAKKNYQATRNAIVSSTLSAKEKESKLNDIDSFYNEKVSKGLVPYMDAYNYATKYLDPLMKEINDAEAKNDFATVVAGYHQLSYQLKDRTSILYRFSGKAARDLLLEKYKKPADAKRNELELPVTIYMKLVDLKGLYAAGKSEEVLKAYAELTILLEGLPKTNKYAGPLFAEVAKVKAIIDAPLVALKEQQTFDSKVADFVEKVNASQKNITLSSTASNSLVVTVKEDVSILEFLSQGFYTTLISGLNVTKINGNDPLSEAAMNGLKAAFSADAKTLADLKGKSFPFPLTVNTGSEFDVIFTIAFN</sequence>
<organism evidence="3 4">
    <name type="scientific">Psychrobacillus glaciei</name>
    <dbReference type="NCBI Taxonomy" id="2283160"/>
    <lineage>
        <taxon>Bacteria</taxon>
        <taxon>Bacillati</taxon>
        <taxon>Bacillota</taxon>
        <taxon>Bacilli</taxon>
        <taxon>Bacillales</taxon>
        <taxon>Bacillaceae</taxon>
        <taxon>Psychrobacillus</taxon>
    </lineage>
</organism>
<dbReference type="InterPro" id="IPR041378">
    <property type="entry name" value="S-layer_SbsC_C"/>
</dbReference>
<keyword evidence="4" id="KW-1185">Reference proteome</keyword>
<dbReference type="EMBL" id="CP031223">
    <property type="protein sequence ID" value="QFF98036.1"/>
    <property type="molecule type" value="Genomic_DNA"/>
</dbReference>
<reference evidence="3 4" key="1">
    <citation type="submission" date="2018-07" db="EMBL/GenBank/DDBJ databases">
        <title>Complete genome sequence of Psychrobacillus sp. PB01, isolated from iceberg, and comparative genome analysis of Psychrobacillus strains.</title>
        <authorList>
            <person name="Lee P.C."/>
        </authorList>
    </citation>
    <scope>NUCLEOTIDE SEQUENCE [LARGE SCALE GENOMIC DNA]</scope>
    <source>
        <strain evidence="3 4">PB01</strain>
    </source>
</reference>
<evidence type="ECO:0000313" key="3">
    <source>
        <dbReference type="EMBL" id="QFF98036.1"/>
    </source>
</evidence>
<accession>A0A5J6SJ74</accession>
<keyword evidence="1" id="KW-0732">Signal</keyword>
<feature type="signal peptide" evidence="1">
    <location>
        <begin position="1"/>
        <end position="28"/>
    </location>
</feature>
<name>A0A5J6SJ74_9BACI</name>
<evidence type="ECO:0000259" key="2">
    <source>
        <dbReference type="Pfam" id="PF18058"/>
    </source>
</evidence>
<protein>
    <recommendedName>
        <fullName evidence="2">SbsC C-terminal domain-containing protein</fullName>
    </recommendedName>
</protein>
<gene>
    <name evidence="3" type="ORF">PB01_03940</name>
</gene>
<dbReference type="RefSeq" id="WP_151698983.1">
    <property type="nucleotide sequence ID" value="NZ_CP031223.1"/>
</dbReference>
<evidence type="ECO:0000256" key="1">
    <source>
        <dbReference type="SAM" id="SignalP"/>
    </source>
</evidence>
<dbReference type="Proteomes" id="UP000325517">
    <property type="component" value="Chromosome"/>
</dbReference>
<proteinExistence type="predicted"/>
<dbReference type="OrthoDB" id="2742972at2"/>
<dbReference type="Pfam" id="PF18058">
    <property type="entry name" value="SbsC_C"/>
    <property type="match status" value="1"/>
</dbReference>
<dbReference type="KEGG" id="psyo:PB01_03940"/>